<dbReference type="Proteomes" id="UP001634394">
    <property type="component" value="Unassembled WGS sequence"/>
</dbReference>
<dbReference type="CDD" id="cd00033">
    <property type="entry name" value="CCP"/>
    <property type="match status" value="1"/>
</dbReference>
<name>A0ABD3WAL6_SINWO</name>
<organism evidence="14 15">
    <name type="scientific">Sinanodonta woodiana</name>
    <name type="common">Chinese pond mussel</name>
    <name type="synonym">Anodonta woodiana</name>
    <dbReference type="NCBI Taxonomy" id="1069815"/>
    <lineage>
        <taxon>Eukaryota</taxon>
        <taxon>Metazoa</taxon>
        <taxon>Spiralia</taxon>
        <taxon>Lophotrochozoa</taxon>
        <taxon>Mollusca</taxon>
        <taxon>Bivalvia</taxon>
        <taxon>Autobranchia</taxon>
        <taxon>Heteroconchia</taxon>
        <taxon>Palaeoheterodonta</taxon>
        <taxon>Unionida</taxon>
        <taxon>Unionoidea</taxon>
        <taxon>Unionidae</taxon>
        <taxon>Unioninae</taxon>
        <taxon>Sinanodonta</taxon>
    </lineage>
</organism>
<keyword evidence="2 7" id="KW-0245">EGF-like domain</keyword>
<keyword evidence="5 7" id="KW-1015">Disulfide bond</keyword>
<keyword evidence="3" id="KW-0677">Repeat</keyword>
<dbReference type="InterPro" id="IPR000884">
    <property type="entry name" value="TSP1_rpt"/>
</dbReference>
<keyword evidence="9" id="KW-0732">Signal</keyword>
<sequence length="422" mass="46943">MMSRYPPGQLLLLYLTIVQGQRSDKWDFCGCYWGEWESWSSCTKTCGGGYAQRSRMVWHHTRPECTKFTDCAANDDGWDYQRCNTNCFNGGSFIEYGRYSGYCKCADGYLGDCCATIVTCGYPGDISNGLVKGTDFTYNKVVSYVCNDKYNLTGSSSRQCTLMGTWTGAAPTCIFARHCEKEPCLNGARCIDNLGFYTCICTTGWTGKNCEVDIQPPVVNGCSGNIFEFVSNLTREITWLAPTFTDPMGTSLIIQSNYDNNSYEFPWGDFTVQYTATKPSNGLVSDCVFNISIRPNPCKDLVAPVNGMLICNGWKKDYDHVCLFTCLSGFSLPQEFNSFEWYTCGASGNWLPKSGPNECVENESGLTFGNQVDIGIKDCRDVSQIKLASNYFIEKLNSSSFRAVCKDNPNDCLPGNVDVSCR</sequence>
<keyword evidence="8" id="KW-0768">Sushi</keyword>
<dbReference type="AlphaFoldDB" id="A0ABD3WAL6"/>
<dbReference type="PROSITE" id="PS00010">
    <property type="entry name" value="ASX_HYDROXYL"/>
    <property type="match status" value="1"/>
</dbReference>
<evidence type="ECO:0000256" key="2">
    <source>
        <dbReference type="ARBA" id="ARBA00022536"/>
    </source>
</evidence>
<comment type="caution">
    <text evidence="14">The sequence shown here is derived from an EMBL/GenBank/DDBJ whole genome shotgun (WGS) entry which is preliminary data.</text>
</comment>
<dbReference type="Gene3D" id="2.10.25.10">
    <property type="entry name" value="Laminin"/>
    <property type="match status" value="1"/>
</dbReference>
<dbReference type="Pfam" id="PF02494">
    <property type="entry name" value="HYR"/>
    <property type="match status" value="1"/>
</dbReference>
<evidence type="ECO:0000259" key="11">
    <source>
        <dbReference type="PROSITE" id="PS50825"/>
    </source>
</evidence>
<evidence type="ECO:0000256" key="6">
    <source>
        <dbReference type="ARBA" id="ARBA00023180"/>
    </source>
</evidence>
<feature type="domain" description="EGF-like" evidence="10">
    <location>
        <begin position="175"/>
        <end position="211"/>
    </location>
</feature>
<feature type="disulfide bond" evidence="7">
    <location>
        <begin position="201"/>
        <end position="210"/>
    </location>
</feature>
<dbReference type="SUPFAM" id="SSF82895">
    <property type="entry name" value="TSP-1 type 1 repeat"/>
    <property type="match status" value="1"/>
</dbReference>
<comment type="caution">
    <text evidence="7">Lacks conserved residue(s) required for the propagation of feature annotation.</text>
</comment>
<feature type="signal peptide" evidence="9">
    <location>
        <begin position="1"/>
        <end position="20"/>
    </location>
</feature>
<dbReference type="SMART" id="SM00179">
    <property type="entry name" value="EGF_CA"/>
    <property type="match status" value="1"/>
</dbReference>
<dbReference type="SUPFAM" id="SSF57535">
    <property type="entry name" value="Complement control module/SCR domain"/>
    <property type="match status" value="2"/>
</dbReference>
<protein>
    <submittedName>
        <fullName evidence="14">Uncharacterized protein</fullName>
    </submittedName>
</protein>
<dbReference type="InterPro" id="IPR001881">
    <property type="entry name" value="EGF-like_Ca-bd_dom"/>
</dbReference>
<evidence type="ECO:0000256" key="9">
    <source>
        <dbReference type="SAM" id="SignalP"/>
    </source>
</evidence>
<accession>A0ABD3WAL6</accession>
<feature type="domain" description="Sushi" evidence="12">
    <location>
        <begin position="118"/>
        <end position="175"/>
    </location>
</feature>
<keyword evidence="15" id="KW-1185">Reference proteome</keyword>
<dbReference type="SUPFAM" id="SSF57196">
    <property type="entry name" value="EGF/Laminin"/>
    <property type="match status" value="1"/>
</dbReference>
<dbReference type="PROSITE" id="PS50026">
    <property type="entry name" value="EGF_3"/>
    <property type="match status" value="1"/>
</dbReference>
<dbReference type="InterPro" id="IPR000742">
    <property type="entry name" value="EGF"/>
</dbReference>
<dbReference type="Pfam" id="PF00008">
    <property type="entry name" value="EGF"/>
    <property type="match status" value="1"/>
</dbReference>
<evidence type="ECO:0000313" key="14">
    <source>
        <dbReference type="EMBL" id="KAL3870950.1"/>
    </source>
</evidence>
<dbReference type="InterPro" id="IPR000436">
    <property type="entry name" value="Sushi_SCR_CCP_dom"/>
</dbReference>
<evidence type="ECO:0000259" key="10">
    <source>
        <dbReference type="PROSITE" id="PS50026"/>
    </source>
</evidence>
<dbReference type="Pfam" id="PF00090">
    <property type="entry name" value="TSP_1"/>
    <property type="match status" value="1"/>
</dbReference>
<dbReference type="InterPro" id="IPR051022">
    <property type="entry name" value="Notch_Cell-Fate_Det"/>
</dbReference>
<evidence type="ECO:0000256" key="5">
    <source>
        <dbReference type="ARBA" id="ARBA00023157"/>
    </source>
</evidence>
<dbReference type="FunFam" id="2.10.25.10:FF:000143">
    <property type="entry name" value="Protein crumbs 1"/>
    <property type="match status" value="1"/>
</dbReference>
<evidence type="ECO:0000256" key="3">
    <source>
        <dbReference type="ARBA" id="ARBA00022737"/>
    </source>
</evidence>
<dbReference type="InterPro" id="IPR000152">
    <property type="entry name" value="EGF-type_Asp/Asn_hydroxyl_site"/>
</dbReference>
<evidence type="ECO:0000313" key="13">
    <source>
        <dbReference type="EMBL" id="KAL3870913.1"/>
    </source>
</evidence>
<dbReference type="Gene3D" id="2.10.70.10">
    <property type="entry name" value="Complement Module, domain 1"/>
    <property type="match status" value="2"/>
</dbReference>
<dbReference type="CDD" id="cd00054">
    <property type="entry name" value="EGF_CA"/>
    <property type="match status" value="1"/>
</dbReference>
<evidence type="ECO:0000256" key="1">
    <source>
        <dbReference type="ARBA" id="ARBA00004370"/>
    </source>
</evidence>
<dbReference type="FunFam" id="2.10.70.10:FF:000011">
    <property type="entry name" value="CUB and sushi domain-containing protein 3 isoform A"/>
    <property type="match status" value="1"/>
</dbReference>
<dbReference type="EMBL" id="JBJQND010000007">
    <property type="protein sequence ID" value="KAL3870950.1"/>
    <property type="molecule type" value="Genomic_DNA"/>
</dbReference>
<dbReference type="GO" id="GO:0016020">
    <property type="term" value="C:membrane"/>
    <property type="evidence" value="ECO:0007669"/>
    <property type="project" value="UniProtKB-SubCell"/>
</dbReference>
<dbReference type="SMART" id="SM00181">
    <property type="entry name" value="EGF"/>
    <property type="match status" value="2"/>
</dbReference>
<dbReference type="PROSITE" id="PS50923">
    <property type="entry name" value="SUSHI"/>
    <property type="match status" value="1"/>
</dbReference>
<dbReference type="Pfam" id="PF00084">
    <property type="entry name" value="Sushi"/>
    <property type="match status" value="1"/>
</dbReference>
<dbReference type="Gene3D" id="2.20.100.10">
    <property type="entry name" value="Thrombospondin type-1 (TSP1) repeat"/>
    <property type="match status" value="1"/>
</dbReference>
<proteinExistence type="predicted"/>
<evidence type="ECO:0000259" key="12">
    <source>
        <dbReference type="PROSITE" id="PS50923"/>
    </source>
</evidence>
<feature type="chain" id="PRO_5044725185" evidence="9">
    <location>
        <begin position="21"/>
        <end position="422"/>
    </location>
</feature>
<feature type="domain" description="HYR" evidence="11">
    <location>
        <begin position="212"/>
        <end position="295"/>
    </location>
</feature>
<reference evidence="14 15" key="1">
    <citation type="submission" date="2024-11" db="EMBL/GenBank/DDBJ databases">
        <title>Chromosome-level genome assembly of the freshwater bivalve Anodonta woodiana.</title>
        <authorList>
            <person name="Chen X."/>
        </authorList>
    </citation>
    <scope>NUCLEOTIDE SEQUENCE [LARGE SCALE GENOMIC DNA]</scope>
    <source>
        <strain evidence="14">MN2024</strain>
        <tissue evidence="14">Gills</tissue>
    </source>
</reference>
<evidence type="ECO:0000313" key="15">
    <source>
        <dbReference type="Proteomes" id="UP001634394"/>
    </source>
</evidence>
<dbReference type="InterPro" id="IPR035976">
    <property type="entry name" value="Sushi/SCR/CCP_sf"/>
</dbReference>
<dbReference type="SMART" id="SM00209">
    <property type="entry name" value="TSP1"/>
    <property type="match status" value="1"/>
</dbReference>
<dbReference type="PANTHER" id="PTHR24049">
    <property type="entry name" value="CRUMBS FAMILY MEMBER"/>
    <property type="match status" value="1"/>
</dbReference>
<evidence type="ECO:0000256" key="7">
    <source>
        <dbReference type="PROSITE-ProRule" id="PRU00076"/>
    </source>
</evidence>
<keyword evidence="6" id="KW-0325">Glycoprotein</keyword>
<dbReference type="PROSITE" id="PS50092">
    <property type="entry name" value="TSP1"/>
    <property type="match status" value="1"/>
</dbReference>
<dbReference type="PROSITE" id="PS00022">
    <property type="entry name" value="EGF_1"/>
    <property type="match status" value="2"/>
</dbReference>
<feature type="disulfide bond" evidence="8">
    <location>
        <begin position="146"/>
        <end position="173"/>
    </location>
</feature>
<dbReference type="InterPro" id="IPR036383">
    <property type="entry name" value="TSP1_rpt_sf"/>
</dbReference>
<dbReference type="PROSITE" id="PS01186">
    <property type="entry name" value="EGF_2"/>
    <property type="match status" value="2"/>
</dbReference>
<dbReference type="EMBL" id="JBJQND010000007">
    <property type="protein sequence ID" value="KAL3870913.1"/>
    <property type="molecule type" value="Genomic_DNA"/>
</dbReference>
<evidence type="ECO:0000256" key="4">
    <source>
        <dbReference type="ARBA" id="ARBA00023136"/>
    </source>
</evidence>
<gene>
    <name evidence="13" type="ORF">ACJMK2_038941</name>
    <name evidence="14" type="ORF">ACJMK2_038975</name>
</gene>
<comment type="subcellular location">
    <subcellularLocation>
        <location evidence="1">Membrane</location>
    </subcellularLocation>
</comment>
<dbReference type="InterPro" id="IPR003410">
    <property type="entry name" value="HYR_dom"/>
</dbReference>
<dbReference type="PROSITE" id="PS50825">
    <property type="entry name" value="HYR"/>
    <property type="match status" value="1"/>
</dbReference>
<keyword evidence="4" id="KW-0472">Membrane</keyword>
<evidence type="ECO:0000256" key="8">
    <source>
        <dbReference type="PROSITE-ProRule" id="PRU00302"/>
    </source>
</evidence>
<dbReference type="SMART" id="SM00032">
    <property type="entry name" value="CCP"/>
    <property type="match status" value="2"/>
</dbReference>